<evidence type="ECO:0000313" key="3">
    <source>
        <dbReference type="Proteomes" id="UP000317716"/>
    </source>
</evidence>
<dbReference type="AlphaFoldDB" id="A0A538TBF4"/>
<name>A0A538TBF4_UNCEI</name>
<sequence length="162" mass="17330">MRRSSRRRLLPALWIALACSLAACEAWGQTKAGTAIGDFLRIEPGARLTALGNAGVAADPDLEAVYFNAAAAARIDHLSLQFSHVDWFAGIRYEYVAAAVPLRHWGTGFATVTSLNSGDIDVRTVSQPLGTGERFTVSDVAIGLGYAYAPSVRFAAGIQVRY</sequence>
<feature type="signal peptide" evidence="1">
    <location>
        <begin position="1"/>
        <end position="28"/>
    </location>
</feature>
<keyword evidence="1" id="KW-0732">Signal</keyword>
<reference evidence="2 3" key="1">
    <citation type="journal article" date="2019" name="Nat. Microbiol.">
        <title>Mediterranean grassland soil C-N compound turnover is dependent on rainfall and depth, and is mediated by genomically divergent microorganisms.</title>
        <authorList>
            <person name="Diamond S."/>
            <person name="Andeer P.F."/>
            <person name="Li Z."/>
            <person name="Crits-Christoph A."/>
            <person name="Burstein D."/>
            <person name="Anantharaman K."/>
            <person name="Lane K.R."/>
            <person name="Thomas B.C."/>
            <person name="Pan C."/>
            <person name="Northen T.R."/>
            <person name="Banfield J.F."/>
        </authorList>
    </citation>
    <scope>NUCLEOTIDE SEQUENCE [LARGE SCALE GENOMIC DNA]</scope>
    <source>
        <strain evidence="2">WS_2</strain>
    </source>
</reference>
<comment type="caution">
    <text evidence="2">The sequence shown here is derived from an EMBL/GenBank/DDBJ whole genome shotgun (WGS) entry which is preliminary data.</text>
</comment>
<organism evidence="2 3">
    <name type="scientific">Eiseniibacteriota bacterium</name>
    <dbReference type="NCBI Taxonomy" id="2212470"/>
    <lineage>
        <taxon>Bacteria</taxon>
        <taxon>Candidatus Eiseniibacteriota</taxon>
    </lineage>
</organism>
<dbReference type="Proteomes" id="UP000317716">
    <property type="component" value="Unassembled WGS sequence"/>
</dbReference>
<evidence type="ECO:0000313" key="2">
    <source>
        <dbReference type="EMBL" id="TMQ60926.1"/>
    </source>
</evidence>
<feature type="non-terminal residue" evidence="2">
    <location>
        <position position="162"/>
    </location>
</feature>
<gene>
    <name evidence="2" type="ORF">E6K72_00105</name>
</gene>
<protein>
    <recommendedName>
        <fullName evidence="4">Outer membrane protein beta-barrel domain-containing protein</fullName>
    </recommendedName>
</protein>
<feature type="chain" id="PRO_5022001894" description="Outer membrane protein beta-barrel domain-containing protein" evidence="1">
    <location>
        <begin position="29"/>
        <end position="162"/>
    </location>
</feature>
<dbReference type="Gene3D" id="2.40.160.60">
    <property type="entry name" value="Outer membrane protein transport protein (OMPP1/FadL/TodX)"/>
    <property type="match status" value="1"/>
</dbReference>
<evidence type="ECO:0000256" key="1">
    <source>
        <dbReference type="SAM" id="SignalP"/>
    </source>
</evidence>
<accession>A0A538TBF4</accession>
<evidence type="ECO:0008006" key="4">
    <source>
        <dbReference type="Google" id="ProtNLM"/>
    </source>
</evidence>
<proteinExistence type="predicted"/>
<dbReference type="EMBL" id="VBOS01000004">
    <property type="protein sequence ID" value="TMQ60926.1"/>
    <property type="molecule type" value="Genomic_DNA"/>
</dbReference>
<dbReference type="PROSITE" id="PS51257">
    <property type="entry name" value="PROKAR_LIPOPROTEIN"/>
    <property type="match status" value="1"/>
</dbReference>